<proteinExistence type="predicted"/>
<dbReference type="SMART" id="SM00515">
    <property type="entry name" value="eIF5C"/>
    <property type="match status" value="1"/>
</dbReference>
<dbReference type="SUPFAM" id="SSF48371">
    <property type="entry name" value="ARM repeat"/>
    <property type="match status" value="3"/>
</dbReference>
<dbReference type="GO" id="GO:0016281">
    <property type="term" value="C:eukaryotic translation initiation factor 4F complex"/>
    <property type="evidence" value="ECO:0007669"/>
    <property type="project" value="TreeGrafter"/>
</dbReference>
<evidence type="ECO:0000256" key="2">
    <source>
        <dbReference type="SAM" id="Coils"/>
    </source>
</evidence>
<feature type="region of interest" description="Disordered" evidence="3">
    <location>
        <begin position="832"/>
        <end position="882"/>
    </location>
</feature>
<feature type="compositionally biased region" description="Polar residues" evidence="3">
    <location>
        <begin position="235"/>
        <end position="251"/>
    </location>
</feature>
<accession>A0A9N9S2J1</accession>
<name>A0A9N9S2J1_9DIPT</name>
<dbReference type="OrthoDB" id="514777at2759"/>
<dbReference type="GO" id="GO:0006417">
    <property type="term" value="P:regulation of translation"/>
    <property type="evidence" value="ECO:0007669"/>
    <property type="project" value="UniProtKB-KW"/>
</dbReference>
<dbReference type="InterPro" id="IPR016024">
    <property type="entry name" value="ARM-type_fold"/>
</dbReference>
<feature type="region of interest" description="Disordered" evidence="3">
    <location>
        <begin position="222"/>
        <end position="251"/>
    </location>
</feature>
<evidence type="ECO:0000313" key="6">
    <source>
        <dbReference type="Proteomes" id="UP001153620"/>
    </source>
</evidence>
<dbReference type="InterPro" id="IPR003307">
    <property type="entry name" value="W2_domain"/>
</dbReference>
<reference evidence="5" key="1">
    <citation type="submission" date="2022-01" db="EMBL/GenBank/DDBJ databases">
        <authorList>
            <person name="King R."/>
        </authorList>
    </citation>
    <scope>NUCLEOTIDE SEQUENCE</scope>
</reference>
<sequence>MNRPIYSGGYYMSQDQMLNGYPQHSNQARPVLLWAHSYVRIPPPPPPQYAQKRQSHALKITHPVTKEDVLESLKKESTLSETAAEFIPSQNSDITDAQTPIDTLTELPELAAQDTVVDLDDTLESEALNAGLSIEDAEENPSLTASIKQIPSNLEQTLNLDDEIHLTNNFNAIILPKKQESHSSLPDTSRDESIRKRIYECSQSPLSDSHLHQFNQQYFDTRNSKTSNDHRNKSHPNQNDQIRGRPQQQNRYKNYSKTYSGNNLDHQKVNQICTPHPIKDLNQNSIIPEPEKLNEPKYDENNNEIIDESVNLTELSLLESTGENSESSLNLSCRYSRKKLKELKTSPLVLSNPPTIKDGLLDSTMNRAVWSVLFDNYNRIEEHSNEDSNTSMQNNKSNYLKKTNTNLRYENNHNQLSRSKSANEKQFIKMNLSIKEDVKLNKADNAWKPTHMKHPEAMDDKDRELAELLKNFRSLLNKITEENFDHLVKEINDKQKYKINSTEKLSAIVKLLFEKSISEPGYASTYAKLCQALSTVHLINEEIIVVPKKTTNPWTIYLITHCQQEFERSKEDDIIFKSLQDRINKASDTEEIDNCEDLYFKIRQRANGTVKFIGELYKINMLTAKIMIGCIEVLLTSVTEENIERLCKLLTTVGEKLESELSSKNDMDKYMHQLSRLKNSNVIKTQRIKFDIMNVIDLRDSRWRQRENARSLETKPQKLQDLQEQENKKKRLMQQQLNDYQPKCNQNNLGRQHRSQRSFDNDRFRVNVSKQFDFNKINIPKTNNAEMSFRPPLNLFQRFNSNPVQMMPPPTIISNSYANLVTDCDDMEQLPTLHHTRSGSSSKNNRKDKKNGSHSNGNNNNNNSKEKLKARTPSPVIEKSADNNDEDDFFMIDLTDDEEKDMRLLTDKMQQNFKAKITLDMLVADLKKIKITKNVLGQVFTDLFDKKSNERKELIELIYEICRKGLITKVVNVDALKLAIKSIPTVICDVPLAYDYFSEYCVYFYENGLITTMDEIESICQNQQNALEKVKEKLKTSHAKNECKNPINVKNTRIVNDGISKGLNQSEQSIPTKIKNERSLLKIMNYIKFKLEKKQKNASFLEEIYSEIDKEKCTEVSNFIKDLTLTILKSCHENKGKKNQKKLVDLSKMFPLFIRYIDSDVSSQIDCINALIEFASSNPSIENKNLCKLFDLFYENDVISMETFFLWRNQNPNSPSKHEALKQTTSFFTRLEEADISDDFNCTSSTIKED</sequence>
<organism evidence="5 6">
    <name type="scientific">Chironomus riparius</name>
    <dbReference type="NCBI Taxonomy" id="315576"/>
    <lineage>
        <taxon>Eukaryota</taxon>
        <taxon>Metazoa</taxon>
        <taxon>Ecdysozoa</taxon>
        <taxon>Arthropoda</taxon>
        <taxon>Hexapoda</taxon>
        <taxon>Insecta</taxon>
        <taxon>Pterygota</taxon>
        <taxon>Neoptera</taxon>
        <taxon>Endopterygota</taxon>
        <taxon>Diptera</taxon>
        <taxon>Nematocera</taxon>
        <taxon>Chironomoidea</taxon>
        <taxon>Chironomidae</taxon>
        <taxon>Chironominae</taxon>
        <taxon>Chironomus</taxon>
    </lineage>
</organism>
<dbReference type="Pfam" id="PF02854">
    <property type="entry name" value="MIF4G"/>
    <property type="match status" value="1"/>
</dbReference>
<keyword evidence="6" id="KW-1185">Reference proteome</keyword>
<evidence type="ECO:0000313" key="5">
    <source>
        <dbReference type="EMBL" id="CAG9807685.1"/>
    </source>
</evidence>
<reference evidence="5" key="2">
    <citation type="submission" date="2022-10" db="EMBL/GenBank/DDBJ databases">
        <authorList>
            <consortium name="ENA_rothamsted_submissions"/>
            <consortium name="culmorum"/>
            <person name="King R."/>
        </authorList>
    </citation>
    <scope>NUCLEOTIDE SEQUENCE</scope>
</reference>
<dbReference type="Pfam" id="PF02020">
    <property type="entry name" value="W2"/>
    <property type="match status" value="1"/>
</dbReference>
<evidence type="ECO:0000256" key="3">
    <source>
        <dbReference type="SAM" id="MobiDB-lite"/>
    </source>
</evidence>
<dbReference type="EMBL" id="OU895879">
    <property type="protein sequence ID" value="CAG9807685.1"/>
    <property type="molecule type" value="Genomic_DNA"/>
</dbReference>
<keyword evidence="1" id="KW-0810">Translation regulation</keyword>
<dbReference type="PROSITE" id="PS51363">
    <property type="entry name" value="W2"/>
    <property type="match status" value="1"/>
</dbReference>
<feature type="coiled-coil region" evidence="2">
    <location>
        <begin position="1013"/>
        <end position="1040"/>
    </location>
</feature>
<dbReference type="InterPro" id="IPR003890">
    <property type="entry name" value="MIF4G-like_typ-3"/>
</dbReference>
<dbReference type="PANTHER" id="PTHR23253">
    <property type="entry name" value="EUKARYOTIC TRANSLATION INITIATION FACTOR 4 GAMMA"/>
    <property type="match status" value="1"/>
</dbReference>
<dbReference type="Proteomes" id="UP001153620">
    <property type="component" value="Chromosome 3"/>
</dbReference>
<feature type="compositionally biased region" description="Polar residues" evidence="3">
    <location>
        <begin position="733"/>
        <end position="750"/>
    </location>
</feature>
<protein>
    <recommendedName>
        <fullName evidence="4">W2 domain-containing protein</fullName>
    </recommendedName>
</protein>
<dbReference type="Gene3D" id="1.25.40.180">
    <property type="match status" value="3"/>
</dbReference>
<feature type="compositionally biased region" description="Basic and acidic residues" evidence="3">
    <location>
        <begin position="707"/>
        <end position="718"/>
    </location>
</feature>
<evidence type="ECO:0000256" key="1">
    <source>
        <dbReference type="ARBA" id="ARBA00022845"/>
    </source>
</evidence>
<feature type="compositionally biased region" description="Low complexity" evidence="3">
    <location>
        <begin position="853"/>
        <end position="863"/>
    </location>
</feature>
<feature type="region of interest" description="Disordered" evidence="3">
    <location>
        <begin position="707"/>
        <end position="762"/>
    </location>
</feature>
<dbReference type="AlphaFoldDB" id="A0A9N9S2J1"/>
<feature type="domain" description="W2" evidence="4">
    <location>
        <begin position="1073"/>
        <end position="1241"/>
    </location>
</feature>
<dbReference type="GO" id="GO:0003743">
    <property type="term" value="F:translation initiation factor activity"/>
    <property type="evidence" value="ECO:0007669"/>
    <property type="project" value="TreeGrafter"/>
</dbReference>
<keyword evidence="2" id="KW-0175">Coiled coil</keyword>
<dbReference type="SMART" id="SM00543">
    <property type="entry name" value="MIF4G"/>
    <property type="match status" value="1"/>
</dbReference>
<dbReference type="GO" id="GO:0003729">
    <property type="term" value="F:mRNA binding"/>
    <property type="evidence" value="ECO:0007669"/>
    <property type="project" value="TreeGrafter"/>
</dbReference>
<gene>
    <name evidence="5" type="ORF">CHIRRI_LOCUS10531</name>
</gene>
<dbReference type="PANTHER" id="PTHR23253:SF78">
    <property type="entry name" value="EUKARYOTIC TRANSLATION INITIATION FACTOR 4G1, ISOFORM B-RELATED"/>
    <property type="match status" value="1"/>
</dbReference>
<evidence type="ECO:0000259" key="4">
    <source>
        <dbReference type="PROSITE" id="PS51363"/>
    </source>
</evidence>